<dbReference type="EMBL" id="FWFS01000010">
    <property type="protein sequence ID" value="SLN59573.1"/>
    <property type="molecule type" value="Genomic_DNA"/>
</dbReference>
<evidence type="ECO:0000313" key="1">
    <source>
        <dbReference type="EMBL" id="SLN59573.1"/>
    </source>
</evidence>
<keyword evidence="2" id="KW-1185">Reference proteome</keyword>
<dbReference type="AlphaFoldDB" id="A0A1Y5TG17"/>
<reference evidence="1 2" key="1">
    <citation type="submission" date="2017-03" db="EMBL/GenBank/DDBJ databases">
        <authorList>
            <person name="Afonso C.L."/>
            <person name="Miller P.J."/>
            <person name="Scott M.A."/>
            <person name="Spackman E."/>
            <person name="Goraichik I."/>
            <person name="Dimitrov K.M."/>
            <person name="Suarez D.L."/>
            <person name="Swayne D.E."/>
        </authorList>
    </citation>
    <scope>NUCLEOTIDE SEQUENCE [LARGE SCALE GENOMIC DNA]</scope>
    <source>
        <strain evidence="1 2">CECT 8620</strain>
    </source>
</reference>
<organism evidence="1 2">
    <name type="scientific">Aquimixticola soesokkakensis</name>
    <dbReference type="NCBI Taxonomy" id="1519096"/>
    <lineage>
        <taxon>Bacteria</taxon>
        <taxon>Pseudomonadati</taxon>
        <taxon>Pseudomonadota</taxon>
        <taxon>Alphaproteobacteria</taxon>
        <taxon>Rhodobacterales</taxon>
        <taxon>Paracoccaceae</taxon>
        <taxon>Aquimixticola</taxon>
    </lineage>
</organism>
<sequence>MQNAPIWSMQIMSNPEVNDMPVCALDPVTRDCFNGDDMLGITAQYYHGKGLRDEWRPAGLAYHRKDIGHVDWLESMAKSRRVFTVSSLIFVDKTVCDALMTFDLGDGRLSRMPIYQSDRKTEVDCDFYLLEFCNPRHTVDRDRTDRCRPLYKARPEAGYKLPSNLRGRDVVVHRSAQQGPDLWFDPMIRHYQFLSDGVARVLIALGLEEKFNLNQCKFLY</sequence>
<name>A0A1Y5TG17_9RHOB</name>
<dbReference type="Proteomes" id="UP000193862">
    <property type="component" value="Unassembled WGS sequence"/>
</dbReference>
<accession>A0A1Y5TG17</accession>
<protein>
    <submittedName>
        <fullName evidence="1">Uncharacterized protein</fullName>
    </submittedName>
</protein>
<evidence type="ECO:0000313" key="2">
    <source>
        <dbReference type="Proteomes" id="UP000193862"/>
    </source>
</evidence>
<proteinExistence type="predicted"/>
<gene>
    <name evidence="1" type="ORF">AQS8620_02660</name>
</gene>